<evidence type="ECO:0000256" key="3">
    <source>
        <dbReference type="ARBA" id="ARBA00022692"/>
    </source>
</evidence>
<dbReference type="Proteomes" id="UP001058974">
    <property type="component" value="Chromosome 3"/>
</dbReference>
<dbReference type="GO" id="GO:0015205">
    <property type="term" value="F:nucleobase transmembrane transporter activity"/>
    <property type="evidence" value="ECO:0007669"/>
    <property type="project" value="TreeGrafter"/>
</dbReference>
<protein>
    <submittedName>
        <fullName evidence="8">Neuronal calcium sensor 1, variant 3</fullName>
    </submittedName>
</protein>
<evidence type="ECO:0000256" key="2">
    <source>
        <dbReference type="ARBA" id="ARBA00008974"/>
    </source>
</evidence>
<dbReference type="PANTHER" id="PTHR30618">
    <property type="entry name" value="NCS1 FAMILY PURINE/PYRIMIDINE TRANSPORTER"/>
    <property type="match status" value="1"/>
</dbReference>
<feature type="region of interest" description="Disordered" evidence="6">
    <location>
        <begin position="43"/>
        <end position="64"/>
    </location>
</feature>
<evidence type="ECO:0000256" key="4">
    <source>
        <dbReference type="ARBA" id="ARBA00022989"/>
    </source>
</evidence>
<sequence length="147" mass="16124">MVSKCLNLHLTSYHPNLFAYSKNPNFSHSITLHSSSTKLNKSIHAKNHSSSRRSSNSKVHFSSSRFEIEPDPTLINDDLKPTTPSQRTFSGLEMASLWVGLVVGVPSYYLAGSLVDLGMAWWQGVLTVVAANMILFVPLVLTGHPGT</sequence>
<comment type="subcellular location">
    <subcellularLocation>
        <location evidence="1">Membrane</location>
        <topology evidence="1">Multi-pass membrane protein</topology>
    </subcellularLocation>
</comment>
<dbReference type="EMBL" id="JAMSHJ010000003">
    <property type="protein sequence ID" value="KAI5425725.1"/>
    <property type="molecule type" value="Genomic_DNA"/>
</dbReference>
<keyword evidence="9" id="KW-1185">Reference proteome</keyword>
<feature type="transmembrane region" description="Helical" evidence="7">
    <location>
        <begin position="95"/>
        <end position="115"/>
    </location>
</feature>
<evidence type="ECO:0000313" key="8">
    <source>
        <dbReference type="EMBL" id="KAI5425725.1"/>
    </source>
</evidence>
<dbReference type="InterPro" id="IPR001248">
    <property type="entry name" value="Pur-cyt_permease"/>
</dbReference>
<dbReference type="AlphaFoldDB" id="A0A9D4XV44"/>
<gene>
    <name evidence="8" type="ORF">KIW84_031515</name>
</gene>
<comment type="similarity">
    <text evidence="2">Belongs to the purine-cytosine permease (2.A.39) family.</text>
</comment>
<keyword evidence="4 7" id="KW-1133">Transmembrane helix</keyword>
<keyword evidence="3 7" id="KW-0812">Transmembrane</keyword>
<dbReference type="InterPro" id="IPR045225">
    <property type="entry name" value="Uracil/uridine/allantoin_perm"/>
</dbReference>
<dbReference type="PANTHER" id="PTHR30618:SF0">
    <property type="entry name" value="PURINE-URACIL PERMEASE NCS1"/>
    <property type="match status" value="1"/>
</dbReference>
<accession>A0A9D4XV44</accession>
<evidence type="ECO:0000256" key="5">
    <source>
        <dbReference type="ARBA" id="ARBA00023136"/>
    </source>
</evidence>
<feature type="transmembrane region" description="Helical" evidence="7">
    <location>
        <begin position="121"/>
        <end position="141"/>
    </location>
</feature>
<organism evidence="8 9">
    <name type="scientific">Pisum sativum</name>
    <name type="common">Garden pea</name>
    <name type="synonym">Lathyrus oleraceus</name>
    <dbReference type="NCBI Taxonomy" id="3888"/>
    <lineage>
        <taxon>Eukaryota</taxon>
        <taxon>Viridiplantae</taxon>
        <taxon>Streptophyta</taxon>
        <taxon>Embryophyta</taxon>
        <taxon>Tracheophyta</taxon>
        <taxon>Spermatophyta</taxon>
        <taxon>Magnoliopsida</taxon>
        <taxon>eudicotyledons</taxon>
        <taxon>Gunneridae</taxon>
        <taxon>Pentapetalae</taxon>
        <taxon>rosids</taxon>
        <taxon>fabids</taxon>
        <taxon>Fabales</taxon>
        <taxon>Fabaceae</taxon>
        <taxon>Papilionoideae</taxon>
        <taxon>50 kb inversion clade</taxon>
        <taxon>NPAAA clade</taxon>
        <taxon>Hologalegina</taxon>
        <taxon>IRL clade</taxon>
        <taxon>Fabeae</taxon>
        <taxon>Lathyrus</taxon>
    </lineage>
</organism>
<comment type="caution">
    <text evidence="8">The sequence shown here is derived from an EMBL/GenBank/DDBJ whole genome shotgun (WGS) entry which is preliminary data.</text>
</comment>
<evidence type="ECO:0000256" key="6">
    <source>
        <dbReference type="SAM" id="MobiDB-lite"/>
    </source>
</evidence>
<evidence type="ECO:0000256" key="1">
    <source>
        <dbReference type="ARBA" id="ARBA00004141"/>
    </source>
</evidence>
<reference evidence="8 9" key="1">
    <citation type="journal article" date="2022" name="Nat. Genet.">
        <title>Improved pea reference genome and pan-genome highlight genomic features and evolutionary characteristics.</title>
        <authorList>
            <person name="Yang T."/>
            <person name="Liu R."/>
            <person name="Luo Y."/>
            <person name="Hu S."/>
            <person name="Wang D."/>
            <person name="Wang C."/>
            <person name="Pandey M.K."/>
            <person name="Ge S."/>
            <person name="Xu Q."/>
            <person name="Li N."/>
            <person name="Li G."/>
            <person name="Huang Y."/>
            <person name="Saxena R.K."/>
            <person name="Ji Y."/>
            <person name="Li M."/>
            <person name="Yan X."/>
            <person name="He Y."/>
            <person name="Liu Y."/>
            <person name="Wang X."/>
            <person name="Xiang C."/>
            <person name="Varshney R.K."/>
            <person name="Ding H."/>
            <person name="Gao S."/>
            <person name="Zong X."/>
        </authorList>
    </citation>
    <scope>NUCLEOTIDE SEQUENCE [LARGE SCALE GENOMIC DNA]</scope>
    <source>
        <strain evidence="8 9">cv. Zhongwan 6</strain>
    </source>
</reference>
<feature type="compositionally biased region" description="Low complexity" evidence="6">
    <location>
        <begin position="52"/>
        <end position="64"/>
    </location>
</feature>
<dbReference type="Pfam" id="PF02133">
    <property type="entry name" value="Transp_cyt_pur"/>
    <property type="match status" value="1"/>
</dbReference>
<dbReference type="GO" id="GO:0005886">
    <property type="term" value="C:plasma membrane"/>
    <property type="evidence" value="ECO:0007669"/>
    <property type="project" value="TreeGrafter"/>
</dbReference>
<dbReference type="Gramene" id="Psat03G0151500-T3">
    <property type="protein sequence ID" value="KAI5425725.1"/>
    <property type="gene ID" value="KIW84_031515"/>
</dbReference>
<evidence type="ECO:0000313" key="9">
    <source>
        <dbReference type="Proteomes" id="UP001058974"/>
    </source>
</evidence>
<proteinExistence type="inferred from homology"/>
<name>A0A9D4XV44_PEA</name>
<keyword evidence="5 7" id="KW-0472">Membrane</keyword>
<evidence type="ECO:0000256" key="7">
    <source>
        <dbReference type="SAM" id="Phobius"/>
    </source>
</evidence>
<dbReference type="Gene3D" id="1.10.4160.10">
    <property type="entry name" value="Hydantoin permease"/>
    <property type="match status" value="1"/>
</dbReference>